<sequence>MHSRYERMLADTAIAGRSSYVVLQVRRFLCSNTSCDRRTFVEQIDGLTKAYARTTPLLREILAKIALALAGRAGSRLASTLGVSVGRSTLLRMVRALPDPPTTTVEVLGIDDLALRRRHRYGTILIDMSTHRPVDVLADRKADTVAEWLTEHPGTQVICRDRAGAYARTRPRRSAEAIEVADRWHLWQPC</sequence>
<dbReference type="PANTHER" id="PTHR33498">
    <property type="entry name" value="TRANSPOSASE FOR INSERTION SEQUENCE ELEMENT IS1557"/>
    <property type="match status" value="1"/>
</dbReference>
<dbReference type="PANTHER" id="PTHR33498:SF1">
    <property type="entry name" value="TRANSPOSASE FOR INSERTION SEQUENCE ELEMENT IS1557"/>
    <property type="match status" value="1"/>
</dbReference>
<dbReference type="InterPro" id="IPR047951">
    <property type="entry name" value="Transpos_ISL3"/>
</dbReference>
<feature type="domain" description="Transposase IS204/IS1001/IS1096/IS1165 DDE" evidence="1">
    <location>
        <begin position="108"/>
        <end position="187"/>
    </location>
</feature>
<evidence type="ECO:0000259" key="1">
    <source>
        <dbReference type="Pfam" id="PF01610"/>
    </source>
</evidence>
<accession>A0ABU4C520</accession>
<evidence type="ECO:0000313" key="3">
    <source>
        <dbReference type="Proteomes" id="UP001185927"/>
    </source>
</evidence>
<organism evidence="2 3">
    <name type="scientific">Rhodococcus globerulus</name>
    <dbReference type="NCBI Taxonomy" id="33008"/>
    <lineage>
        <taxon>Bacteria</taxon>
        <taxon>Bacillati</taxon>
        <taxon>Actinomycetota</taxon>
        <taxon>Actinomycetes</taxon>
        <taxon>Mycobacteriales</taxon>
        <taxon>Nocardiaceae</taxon>
        <taxon>Rhodococcus</taxon>
    </lineage>
</organism>
<comment type="caution">
    <text evidence="2">The sequence shown here is derived from an EMBL/GenBank/DDBJ whole genome shotgun (WGS) entry which is preliminary data.</text>
</comment>
<proteinExistence type="predicted"/>
<dbReference type="RefSeq" id="WP_317546015.1">
    <property type="nucleotide sequence ID" value="NZ_JAWLKB010000052.1"/>
</dbReference>
<dbReference type="Proteomes" id="UP001185927">
    <property type="component" value="Unassembled WGS sequence"/>
</dbReference>
<evidence type="ECO:0000313" key="2">
    <source>
        <dbReference type="EMBL" id="MDV6271515.1"/>
    </source>
</evidence>
<name>A0ABU4C520_RHOGO</name>
<dbReference type="EMBL" id="JAWLKB010000052">
    <property type="protein sequence ID" value="MDV6271515.1"/>
    <property type="molecule type" value="Genomic_DNA"/>
</dbReference>
<protein>
    <submittedName>
        <fullName evidence="2">Transposase</fullName>
    </submittedName>
</protein>
<dbReference type="InterPro" id="IPR002560">
    <property type="entry name" value="Transposase_DDE"/>
</dbReference>
<dbReference type="Pfam" id="PF01610">
    <property type="entry name" value="DDE_Tnp_ISL3"/>
    <property type="match status" value="1"/>
</dbReference>
<keyword evidence="3" id="KW-1185">Reference proteome</keyword>
<gene>
    <name evidence="2" type="ORF">R3Q16_33465</name>
</gene>
<reference evidence="2 3" key="1">
    <citation type="submission" date="2023-10" db="EMBL/GenBank/DDBJ databases">
        <title>Development of a sustainable strategy for remediation of hydrocarbon-contaminated territories based on the waste exchange concept.</title>
        <authorList>
            <person name="Krivoruchko A."/>
        </authorList>
    </citation>
    <scope>NUCLEOTIDE SEQUENCE [LARGE SCALE GENOMIC DNA]</scope>
    <source>
        <strain evidence="2 3">IEGM 1203</strain>
    </source>
</reference>